<accession>A0A212EH67</accession>
<dbReference type="KEGG" id="dpl:KGM_212292"/>
<comment type="caution">
    <text evidence="1">The sequence shown here is derived from an EMBL/GenBank/DDBJ whole genome shotgun (WGS) entry which is preliminary data.</text>
</comment>
<organism evidence="1 2">
    <name type="scientific">Danaus plexippus plexippus</name>
    <dbReference type="NCBI Taxonomy" id="278856"/>
    <lineage>
        <taxon>Eukaryota</taxon>
        <taxon>Metazoa</taxon>
        <taxon>Ecdysozoa</taxon>
        <taxon>Arthropoda</taxon>
        <taxon>Hexapoda</taxon>
        <taxon>Insecta</taxon>
        <taxon>Pterygota</taxon>
        <taxon>Neoptera</taxon>
        <taxon>Endopterygota</taxon>
        <taxon>Lepidoptera</taxon>
        <taxon>Glossata</taxon>
        <taxon>Ditrysia</taxon>
        <taxon>Papilionoidea</taxon>
        <taxon>Nymphalidae</taxon>
        <taxon>Danainae</taxon>
        <taxon>Danaini</taxon>
        <taxon>Danaina</taxon>
        <taxon>Danaus</taxon>
        <taxon>Danaus</taxon>
    </lineage>
</organism>
<dbReference type="EMBL" id="AGBW02014956">
    <property type="protein sequence ID" value="OWR40824.1"/>
    <property type="molecule type" value="Genomic_DNA"/>
</dbReference>
<evidence type="ECO:0000313" key="1">
    <source>
        <dbReference type="EMBL" id="OWR40824.1"/>
    </source>
</evidence>
<gene>
    <name evidence="1" type="ORF">KGM_212292</name>
</gene>
<dbReference type="AlphaFoldDB" id="A0A212EH67"/>
<dbReference type="Proteomes" id="UP000007151">
    <property type="component" value="Unassembled WGS sequence"/>
</dbReference>
<sequence length="120" mass="13032">MAVIDRDIGFLFIAMDGSRVCLEETPISKLYVAVTIWTEQHNSVTVPVSSALHPGIHGSLFANWRKDGSEKVVNLIFLDASPVGRVVGRPVGAKVGSGHTVRPRCDMETLLSDNYLLGNL</sequence>
<keyword evidence="2" id="KW-1185">Reference proteome</keyword>
<evidence type="ECO:0000313" key="2">
    <source>
        <dbReference type="Proteomes" id="UP000007151"/>
    </source>
</evidence>
<name>A0A212EH67_DANPL</name>
<dbReference type="InParanoid" id="A0A212EH67"/>
<reference evidence="1 2" key="1">
    <citation type="journal article" date="2011" name="Cell">
        <title>The monarch butterfly genome yields insights into long-distance migration.</title>
        <authorList>
            <person name="Zhan S."/>
            <person name="Merlin C."/>
            <person name="Boore J.L."/>
            <person name="Reppert S.M."/>
        </authorList>
    </citation>
    <scope>NUCLEOTIDE SEQUENCE [LARGE SCALE GENOMIC DNA]</scope>
    <source>
        <strain evidence="1">F-2</strain>
    </source>
</reference>
<proteinExistence type="predicted"/>
<protein>
    <submittedName>
        <fullName evidence="1">Uncharacterized protein</fullName>
    </submittedName>
</protein>